<name>A0ACC2H6Q0_DALPE</name>
<dbReference type="Proteomes" id="UP001157502">
    <property type="component" value="Chromosome 5"/>
</dbReference>
<comment type="caution">
    <text evidence="1">The sequence shown here is derived from an EMBL/GenBank/DDBJ whole genome shotgun (WGS) entry which is preliminary data.</text>
</comment>
<proteinExistence type="predicted"/>
<accession>A0ACC2H6Q0</accession>
<reference evidence="1" key="1">
    <citation type="submission" date="2021-05" db="EMBL/GenBank/DDBJ databases">
        <authorList>
            <person name="Pan Q."/>
            <person name="Jouanno E."/>
            <person name="Zahm M."/>
            <person name="Klopp C."/>
            <person name="Cabau C."/>
            <person name="Louis A."/>
            <person name="Berthelot C."/>
            <person name="Parey E."/>
            <person name="Roest Crollius H."/>
            <person name="Montfort J."/>
            <person name="Robinson-Rechavi M."/>
            <person name="Bouchez O."/>
            <person name="Lampietro C."/>
            <person name="Lopez Roques C."/>
            <person name="Donnadieu C."/>
            <person name="Postlethwait J."/>
            <person name="Bobe J."/>
            <person name="Dillon D."/>
            <person name="Chandos A."/>
            <person name="von Hippel F."/>
            <person name="Guiguen Y."/>
        </authorList>
    </citation>
    <scope>NUCLEOTIDE SEQUENCE</scope>
    <source>
        <strain evidence="1">YG-Jan2019</strain>
    </source>
</reference>
<evidence type="ECO:0000313" key="2">
    <source>
        <dbReference type="Proteomes" id="UP001157502"/>
    </source>
</evidence>
<keyword evidence="2" id="KW-1185">Reference proteome</keyword>
<sequence>MAVACACFVHVLVGQSGGLLQTSYSGAVTQVQTPDRQPVWNAAAASRRRQRPGSLKREDFQSGFLAVRPAASPQEGRPQRRLLLPAEEPHSLCSVGQAVVIFERCRCAECCPPLHIDFSEACLSPVSTLVTDLLTWRVRGLRYRCTQKPCEQEVWGK</sequence>
<organism evidence="1 2">
    <name type="scientific">Dallia pectoralis</name>
    <name type="common">Alaska blackfish</name>
    <dbReference type="NCBI Taxonomy" id="75939"/>
    <lineage>
        <taxon>Eukaryota</taxon>
        <taxon>Metazoa</taxon>
        <taxon>Chordata</taxon>
        <taxon>Craniata</taxon>
        <taxon>Vertebrata</taxon>
        <taxon>Euteleostomi</taxon>
        <taxon>Actinopterygii</taxon>
        <taxon>Neopterygii</taxon>
        <taxon>Teleostei</taxon>
        <taxon>Protacanthopterygii</taxon>
        <taxon>Esociformes</taxon>
        <taxon>Umbridae</taxon>
        <taxon>Dallia</taxon>
    </lineage>
</organism>
<dbReference type="EMBL" id="CM055732">
    <property type="protein sequence ID" value="KAJ8011566.1"/>
    <property type="molecule type" value="Genomic_DNA"/>
</dbReference>
<protein>
    <submittedName>
        <fullName evidence="1">Uncharacterized protein</fullName>
    </submittedName>
</protein>
<evidence type="ECO:0000313" key="1">
    <source>
        <dbReference type="EMBL" id="KAJ8011566.1"/>
    </source>
</evidence>
<gene>
    <name evidence="1" type="ORF">DPEC_G00059570</name>
</gene>